<dbReference type="InterPro" id="IPR013341">
    <property type="entry name" value="Mandelate_racemase_N_dom"/>
</dbReference>
<dbReference type="PANTHER" id="PTHR48080">
    <property type="entry name" value="D-GALACTONATE DEHYDRATASE-RELATED"/>
    <property type="match status" value="1"/>
</dbReference>
<sequence>MSSKGTPIVTDMKVIPVAGYDSMSLTLSGAHAPFFTRNIVIIKDNSGNTGLGEIHGGEHIRKALENYKPFVIGKHIGDYKGIIYELKNKIWGADQNNGEGIQELDLKNLRFVVHAETAVESALLDLLGQYMDLPVASLLGDGKQRDAVRMLGYLFYVEDKNKTNLSYIDESNSKDSWFKIRRKRMVTVEDIIEEAHAVKERYGVKDFKLKGGVFEGEKEIETIKALAKEFPDANVNIDPNGAWSLKEAIRLCKDAGTALSYAEDPCGPEKGFSGREIMTEFKRATGLRVATNMIATDWRQFGHCLSLNSLDIILADPHFWTMNGAVRAAQICNEWGYTWGSHSNNHFDISLAVFTQVAAAAPGEITSMDTHWIWQDGQYLTKTPYKISNGLIELPKKPGLGLEVDMDKVMKANELYTKMSCGDRDDSISMQYLIKDWKFDSKKPCMVR</sequence>
<dbReference type="InterPro" id="IPR036849">
    <property type="entry name" value="Enolase-like_C_sf"/>
</dbReference>
<dbReference type="SUPFAM" id="SSF51604">
    <property type="entry name" value="Enolase C-terminal domain-like"/>
    <property type="match status" value="1"/>
</dbReference>
<comment type="cofactor">
    <cofactor evidence="2 10">
        <name>Mg(2+)</name>
        <dbReference type="ChEBI" id="CHEBI:18420"/>
    </cofactor>
</comment>
<dbReference type="InterPro" id="IPR029065">
    <property type="entry name" value="Enolase_C-like"/>
</dbReference>
<dbReference type="InterPro" id="IPR029017">
    <property type="entry name" value="Enolase-like_N"/>
</dbReference>
<dbReference type="AlphaFoldDB" id="A0A168PDB7"/>
<dbReference type="CDD" id="cd03323">
    <property type="entry name" value="D-glucarate_dehydratase"/>
    <property type="match status" value="1"/>
</dbReference>
<evidence type="ECO:0000256" key="2">
    <source>
        <dbReference type="ARBA" id="ARBA00001946"/>
    </source>
</evidence>
<dbReference type="EC" id="4.2.1.40" evidence="5"/>
<reference evidence="12 13" key="1">
    <citation type="journal article" date="2015" name="Biotechnol. Bioeng.">
        <title>Genome sequence and phenotypic characterization of Caulobacter segnis.</title>
        <authorList>
            <person name="Patel S."/>
            <person name="Fletcher B."/>
            <person name="Scott D.C."/>
            <person name="Ely B."/>
        </authorList>
    </citation>
    <scope>NUCLEOTIDE SEQUENCE [LARGE SCALE GENOMIC DNA]</scope>
    <source>
        <strain evidence="12 13">ERI-2</strain>
    </source>
</reference>
<dbReference type="InterPro" id="IPR034593">
    <property type="entry name" value="DgoD-like"/>
</dbReference>
<evidence type="ECO:0000313" key="12">
    <source>
        <dbReference type="EMBL" id="OAA87609.1"/>
    </source>
</evidence>
<evidence type="ECO:0000256" key="5">
    <source>
        <dbReference type="ARBA" id="ARBA00011973"/>
    </source>
</evidence>
<dbReference type="InterPro" id="IPR013342">
    <property type="entry name" value="Mandelate_racemase_C"/>
</dbReference>
<dbReference type="GO" id="GO:0008872">
    <property type="term" value="F:glucarate dehydratase activity"/>
    <property type="evidence" value="ECO:0007669"/>
    <property type="project" value="UniProtKB-EC"/>
</dbReference>
<dbReference type="Pfam" id="PF13378">
    <property type="entry name" value="MR_MLE_C"/>
    <property type="match status" value="1"/>
</dbReference>
<evidence type="ECO:0000256" key="10">
    <source>
        <dbReference type="PIRSR" id="PIRSR634598-3"/>
    </source>
</evidence>
<evidence type="ECO:0000256" key="7">
    <source>
        <dbReference type="ARBA" id="ARBA00022842"/>
    </source>
</evidence>
<feature type="binding site" evidence="10">
    <location>
        <position position="269"/>
    </location>
    <ligand>
        <name>Mg(2+)</name>
        <dbReference type="ChEBI" id="CHEBI:18420"/>
    </ligand>
</feature>
<feature type="binding site" evidence="10">
    <location>
        <position position="292"/>
    </location>
    <ligand>
        <name>Mg(2+)</name>
        <dbReference type="ChEBI" id="CHEBI:18420"/>
    </ligand>
</feature>
<dbReference type="EMBL" id="LITT01000020">
    <property type="protein sequence ID" value="OAA87609.1"/>
    <property type="molecule type" value="Genomic_DNA"/>
</dbReference>
<dbReference type="InterPro" id="IPR034598">
    <property type="entry name" value="GlucD-like"/>
</dbReference>
<evidence type="ECO:0000256" key="9">
    <source>
        <dbReference type="PIRSR" id="PIRSR634598-1"/>
    </source>
</evidence>
<evidence type="ECO:0000256" key="6">
    <source>
        <dbReference type="ARBA" id="ARBA00022723"/>
    </source>
</evidence>
<dbReference type="OrthoDB" id="193563at2"/>
<keyword evidence="6 10" id="KW-0479">Metal-binding</keyword>
<dbReference type="Pfam" id="PF02746">
    <property type="entry name" value="MR_MLE_N"/>
    <property type="match status" value="1"/>
</dbReference>
<evidence type="ECO:0000256" key="4">
    <source>
        <dbReference type="ARBA" id="ARBA00009938"/>
    </source>
</evidence>
<gene>
    <name evidence="12" type="primary">gudD_2</name>
    <name evidence="12" type="ORF">WY13_01965</name>
</gene>
<dbReference type="Gene3D" id="3.20.20.120">
    <property type="entry name" value="Enolase-like C-terminal domain"/>
    <property type="match status" value="1"/>
</dbReference>
<dbReference type="GO" id="GO:0046872">
    <property type="term" value="F:metal ion binding"/>
    <property type="evidence" value="ECO:0007669"/>
    <property type="project" value="UniProtKB-KW"/>
</dbReference>
<dbReference type="SUPFAM" id="SSF54826">
    <property type="entry name" value="Enolase N-terminal domain-like"/>
    <property type="match status" value="1"/>
</dbReference>
<feature type="binding site" evidence="10">
    <location>
        <position position="238"/>
    </location>
    <ligand>
        <name>Mg(2+)</name>
        <dbReference type="ChEBI" id="CHEBI:18420"/>
    </ligand>
</feature>
<evidence type="ECO:0000256" key="8">
    <source>
        <dbReference type="ARBA" id="ARBA00023239"/>
    </source>
</evidence>
<evidence type="ECO:0000256" key="1">
    <source>
        <dbReference type="ARBA" id="ARBA00001426"/>
    </source>
</evidence>
<dbReference type="SFLD" id="SFLDS00001">
    <property type="entry name" value="Enolase"/>
    <property type="match status" value="1"/>
</dbReference>
<organism evidence="12 13">
    <name type="scientific">Clostridium ljungdahlii</name>
    <dbReference type="NCBI Taxonomy" id="1538"/>
    <lineage>
        <taxon>Bacteria</taxon>
        <taxon>Bacillati</taxon>
        <taxon>Bacillota</taxon>
        <taxon>Clostridia</taxon>
        <taxon>Eubacteriales</taxon>
        <taxon>Clostridiaceae</taxon>
        <taxon>Clostridium</taxon>
    </lineage>
</organism>
<dbReference type="SFLD" id="SFLDG00055">
    <property type="entry name" value="glucarate_dehydratase"/>
    <property type="match status" value="1"/>
</dbReference>
<feature type="domain" description="Mandelate racemase/muconate lactonizing enzyme C-terminal" evidence="11">
    <location>
        <begin position="188"/>
        <end position="282"/>
    </location>
</feature>
<dbReference type="Gene3D" id="3.30.390.10">
    <property type="entry name" value="Enolase-like, N-terminal domain"/>
    <property type="match status" value="1"/>
</dbReference>
<evidence type="ECO:0000259" key="11">
    <source>
        <dbReference type="SMART" id="SM00922"/>
    </source>
</evidence>
<comment type="similarity">
    <text evidence="4">Belongs to the mandelate racemase/muconate lactonizing enzyme family. GlucD subfamily.</text>
</comment>
<dbReference type="PANTHER" id="PTHR48080:SF4">
    <property type="entry name" value="GLUCARATE DEHYDRATASE"/>
    <property type="match status" value="1"/>
</dbReference>
<evidence type="ECO:0000256" key="3">
    <source>
        <dbReference type="ARBA" id="ARBA00005183"/>
    </source>
</evidence>
<feature type="active site" description="Proton acceptor" evidence="9">
    <location>
        <position position="210"/>
    </location>
</feature>
<feature type="active site" description="Proton acceptor" evidence="9">
    <location>
        <position position="342"/>
    </location>
</feature>
<comment type="catalytic activity">
    <reaction evidence="1">
        <text>D-glucarate = 5-dehydro-4-deoxy-D-glucarate + H2O</text>
        <dbReference type="Rhea" id="RHEA:14573"/>
        <dbReference type="ChEBI" id="CHEBI:15377"/>
        <dbReference type="ChEBI" id="CHEBI:30612"/>
        <dbReference type="ChEBI" id="CHEBI:42819"/>
        <dbReference type="EC" id="4.2.1.40"/>
    </reaction>
</comment>
<proteinExistence type="inferred from homology"/>
<evidence type="ECO:0000313" key="13">
    <source>
        <dbReference type="Proteomes" id="UP000077407"/>
    </source>
</evidence>
<dbReference type="SMART" id="SM00922">
    <property type="entry name" value="MR_MLE"/>
    <property type="match status" value="1"/>
</dbReference>
<comment type="caution">
    <text evidence="12">The sequence shown here is derived from an EMBL/GenBank/DDBJ whole genome shotgun (WGS) entry which is preliminary data.</text>
</comment>
<dbReference type="PATRIC" id="fig|1538.10.peg.2413"/>
<protein>
    <recommendedName>
        <fullName evidence="5">glucarate dehydratase</fullName>
        <ecNumber evidence="5">4.2.1.40</ecNumber>
    </recommendedName>
</protein>
<keyword evidence="7 10" id="KW-0460">Magnesium</keyword>
<comment type="pathway">
    <text evidence="3">Carbohydrate acid metabolism; D-glucarate degradation; 2,5-dioxopentanoate from D-glucarate: step 1/2.</text>
</comment>
<keyword evidence="8 12" id="KW-0456">Lyase</keyword>
<dbReference type="Proteomes" id="UP000077407">
    <property type="component" value="Unassembled WGS sequence"/>
</dbReference>
<name>A0A168PDB7_9CLOT</name>
<dbReference type="RefSeq" id="WP_063555439.1">
    <property type="nucleotide sequence ID" value="NZ_LITT01000020.1"/>
</dbReference>
<accession>A0A168PDB7</accession>